<reference evidence="2" key="1">
    <citation type="journal article" date="2019" name="Int. J. Syst. Evol. Microbiol.">
        <title>The Global Catalogue of Microorganisms (GCM) 10K type strain sequencing project: providing services to taxonomists for standard genome sequencing and annotation.</title>
        <authorList>
            <consortium name="The Broad Institute Genomics Platform"/>
            <consortium name="The Broad Institute Genome Sequencing Center for Infectious Disease"/>
            <person name="Wu L."/>
            <person name="Ma J."/>
        </authorList>
    </citation>
    <scope>NUCLEOTIDE SEQUENCE [LARGE SCALE GENOMIC DNA]</scope>
    <source>
        <strain evidence="2">JCM 15896</strain>
    </source>
</reference>
<dbReference type="EMBL" id="BAAAFD010000002">
    <property type="protein sequence ID" value="GAA0853995.1"/>
    <property type="molecule type" value="Genomic_DNA"/>
</dbReference>
<gene>
    <name evidence="1" type="ORF">GCM10009114_08310</name>
</gene>
<keyword evidence="2" id="KW-1185">Reference proteome</keyword>
<dbReference type="Proteomes" id="UP001500359">
    <property type="component" value="Unassembled WGS sequence"/>
</dbReference>
<dbReference type="PANTHER" id="PTHR34290:SF2">
    <property type="entry name" value="OS04G0668800 PROTEIN"/>
    <property type="match status" value="1"/>
</dbReference>
<evidence type="ECO:0000313" key="1">
    <source>
        <dbReference type="EMBL" id="GAA0853995.1"/>
    </source>
</evidence>
<name>A0ABP3WNJ0_9ALTE</name>
<sequence length="132" mass="15385">MIEMRKLHSLDKQQNLNLVDIHSSEFDSQYPMFDKQQLDARIHGLLEDGTIVTGLDATYHAWQRVGKGWVYAPLRWPVIRWFADLGYRLFARYRHSLSYLLTKQARCQSCIPSSLASQRSKPAKTERTKSSK</sequence>
<dbReference type="InterPro" id="IPR007263">
    <property type="entry name" value="DCC1-like"/>
</dbReference>
<protein>
    <submittedName>
        <fullName evidence="1">DUF393 domain-containing protein</fullName>
    </submittedName>
</protein>
<dbReference type="Pfam" id="PF04134">
    <property type="entry name" value="DCC1-like"/>
    <property type="match status" value="1"/>
</dbReference>
<proteinExistence type="predicted"/>
<organism evidence="1 2">
    <name type="scientific">Aliiglaciecola litoralis</name>
    <dbReference type="NCBI Taxonomy" id="582857"/>
    <lineage>
        <taxon>Bacteria</taxon>
        <taxon>Pseudomonadati</taxon>
        <taxon>Pseudomonadota</taxon>
        <taxon>Gammaproteobacteria</taxon>
        <taxon>Alteromonadales</taxon>
        <taxon>Alteromonadaceae</taxon>
        <taxon>Aliiglaciecola</taxon>
    </lineage>
</organism>
<dbReference type="PANTHER" id="PTHR34290">
    <property type="entry name" value="SI:CH73-390P7.2"/>
    <property type="match status" value="1"/>
</dbReference>
<evidence type="ECO:0000313" key="2">
    <source>
        <dbReference type="Proteomes" id="UP001500359"/>
    </source>
</evidence>
<accession>A0ABP3WNJ0</accession>
<comment type="caution">
    <text evidence="1">The sequence shown here is derived from an EMBL/GenBank/DDBJ whole genome shotgun (WGS) entry which is preliminary data.</text>
</comment>
<dbReference type="InterPro" id="IPR044691">
    <property type="entry name" value="DCC1_Trx"/>
</dbReference>